<proteinExistence type="inferred from homology"/>
<dbReference type="PROSITE" id="PS00149">
    <property type="entry name" value="SULFATASE_2"/>
    <property type="match status" value="1"/>
</dbReference>
<organism evidence="7 8">
    <name type="scientific">Lignipirellula cremea</name>
    <dbReference type="NCBI Taxonomy" id="2528010"/>
    <lineage>
        <taxon>Bacteria</taxon>
        <taxon>Pseudomonadati</taxon>
        <taxon>Planctomycetota</taxon>
        <taxon>Planctomycetia</taxon>
        <taxon>Pirellulales</taxon>
        <taxon>Pirellulaceae</taxon>
        <taxon>Lignipirellula</taxon>
    </lineage>
</organism>
<keyword evidence="5" id="KW-1133">Transmembrane helix</keyword>
<dbReference type="InterPro" id="IPR050738">
    <property type="entry name" value="Sulfatase"/>
</dbReference>
<comment type="similarity">
    <text evidence="1">Belongs to the sulfatase family.</text>
</comment>
<dbReference type="AlphaFoldDB" id="A0A518DXD6"/>
<dbReference type="InterPro" id="IPR017850">
    <property type="entry name" value="Alkaline_phosphatase_core_sf"/>
</dbReference>
<dbReference type="PANTHER" id="PTHR42693">
    <property type="entry name" value="ARYLSULFATASE FAMILY MEMBER"/>
    <property type="match status" value="1"/>
</dbReference>
<dbReference type="InterPro" id="IPR024607">
    <property type="entry name" value="Sulfatase_CS"/>
</dbReference>
<evidence type="ECO:0000313" key="7">
    <source>
        <dbReference type="EMBL" id="QDU96506.1"/>
    </source>
</evidence>
<protein>
    <submittedName>
        <fullName evidence="7">Arylsulfatase</fullName>
        <ecNumber evidence="7">3.1.6.1</ecNumber>
    </submittedName>
</protein>
<keyword evidence="5" id="KW-0812">Transmembrane</keyword>
<evidence type="ECO:0000256" key="3">
    <source>
        <dbReference type="ARBA" id="ARBA00022801"/>
    </source>
</evidence>
<evidence type="ECO:0000256" key="4">
    <source>
        <dbReference type="ARBA" id="ARBA00022837"/>
    </source>
</evidence>
<dbReference type="Pfam" id="PF00884">
    <property type="entry name" value="Sulfatase"/>
    <property type="match status" value="1"/>
</dbReference>
<keyword evidence="4" id="KW-0106">Calcium</keyword>
<keyword evidence="2" id="KW-0479">Metal-binding</keyword>
<gene>
    <name evidence="7" type="primary">atsA_39</name>
    <name evidence="7" type="ORF">Pla8534_43270</name>
</gene>
<sequence length="528" mass="59550">MFQFLAITQAGCRRSFPRHLLHRITTLAISAVVAFVAQVIYTQPVNADQASRPNIVLIMADDMGFSDIGCYGGEVKTPNLDSMAKDGLRFLQFYNNAKCTTTRASLVTGLYPRPRGGLLKTNMVTLGEALKTAGYQTSLSGKWHLGSSPTTHPFHRGFDRYYGLLDGCCNFFNPVQPDPKFKGGKVRKFGRDDQKITEFPDDYYTTDAFTDHAVESIHQFAAANKPFFVHVCYTAPHYPLHAKPADIAKYRGKFRMGWYEMRKQRLARQIAMGIIDPKWDMSSDDSRAYSWETANQDWEDLRMAVYAAMIDSMDQNIGRLLKALDETGVADNTVVMFLSDNGGCAEEPGGRNTAAIPGPKEFYTAVGPAWGWAQNAPFCRYKSWVHEGGISTPFIVRWPAQTKADGMTQQVGHIIDIMATCMDLAGKPYPEEFQGQKILPLEGTSLAPVFRGDDRSPPAELCWEWSGNRAVRQGNWKCVWDSRIKKWELYDMQDDRTETRNLAEKFPDRTAQMSRDWMAWAERTGAPH</sequence>
<dbReference type="GO" id="GO:0004065">
    <property type="term" value="F:arylsulfatase activity"/>
    <property type="evidence" value="ECO:0007669"/>
    <property type="project" value="UniProtKB-EC"/>
</dbReference>
<feature type="transmembrane region" description="Helical" evidence="5">
    <location>
        <begin position="20"/>
        <end position="41"/>
    </location>
</feature>
<keyword evidence="5" id="KW-0472">Membrane</keyword>
<evidence type="ECO:0000256" key="5">
    <source>
        <dbReference type="SAM" id="Phobius"/>
    </source>
</evidence>
<feature type="domain" description="Sulfatase N-terminal" evidence="6">
    <location>
        <begin position="53"/>
        <end position="426"/>
    </location>
</feature>
<dbReference type="KEGG" id="lcre:Pla8534_43270"/>
<evidence type="ECO:0000256" key="2">
    <source>
        <dbReference type="ARBA" id="ARBA00022723"/>
    </source>
</evidence>
<dbReference type="PANTHER" id="PTHR42693:SF53">
    <property type="entry name" value="ENDO-4-O-SULFATASE"/>
    <property type="match status" value="1"/>
</dbReference>
<name>A0A518DXD6_9BACT</name>
<keyword evidence="8" id="KW-1185">Reference proteome</keyword>
<dbReference type="SUPFAM" id="SSF53649">
    <property type="entry name" value="Alkaline phosphatase-like"/>
    <property type="match status" value="1"/>
</dbReference>
<dbReference type="Gene3D" id="3.30.1120.10">
    <property type="match status" value="1"/>
</dbReference>
<reference evidence="7 8" key="1">
    <citation type="submission" date="2019-02" db="EMBL/GenBank/DDBJ databases">
        <title>Deep-cultivation of Planctomycetes and their phenomic and genomic characterization uncovers novel biology.</title>
        <authorList>
            <person name="Wiegand S."/>
            <person name="Jogler M."/>
            <person name="Boedeker C."/>
            <person name="Pinto D."/>
            <person name="Vollmers J."/>
            <person name="Rivas-Marin E."/>
            <person name="Kohn T."/>
            <person name="Peeters S.H."/>
            <person name="Heuer A."/>
            <person name="Rast P."/>
            <person name="Oberbeckmann S."/>
            <person name="Bunk B."/>
            <person name="Jeske O."/>
            <person name="Meyerdierks A."/>
            <person name="Storesund J.E."/>
            <person name="Kallscheuer N."/>
            <person name="Luecker S."/>
            <person name="Lage O.M."/>
            <person name="Pohl T."/>
            <person name="Merkel B.J."/>
            <person name="Hornburger P."/>
            <person name="Mueller R.-W."/>
            <person name="Bruemmer F."/>
            <person name="Labrenz M."/>
            <person name="Spormann A.M."/>
            <person name="Op den Camp H."/>
            <person name="Overmann J."/>
            <person name="Amann R."/>
            <person name="Jetten M.S.M."/>
            <person name="Mascher T."/>
            <person name="Medema M.H."/>
            <person name="Devos D.P."/>
            <person name="Kaster A.-K."/>
            <person name="Ovreas L."/>
            <person name="Rohde M."/>
            <person name="Galperin M.Y."/>
            <person name="Jogler C."/>
        </authorList>
    </citation>
    <scope>NUCLEOTIDE SEQUENCE [LARGE SCALE GENOMIC DNA]</scope>
    <source>
        <strain evidence="7 8">Pla85_3_4</strain>
    </source>
</reference>
<accession>A0A518DXD6</accession>
<dbReference type="OrthoDB" id="9783154at2"/>
<dbReference type="Proteomes" id="UP000317648">
    <property type="component" value="Chromosome"/>
</dbReference>
<evidence type="ECO:0000256" key="1">
    <source>
        <dbReference type="ARBA" id="ARBA00008779"/>
    </source>
</evidence>
<evidence type="ECO:0000313" key="8">
    <source>
        <dbReference type="Proteomes" id="UP000317648"/>
    </source>
</evidence>
<dbReference type="EC" id="3.1.6.1" evidence="7"/>
<dbReference type="Gene3D" id="3.40.720.10">
    <property type="entry name" value="Alkaline Phosphatase, subunit A"/>
    <property type="match status" value="1"/>
</dbReference>
<keyword evidence="3 7" id="KW-0378">Hydrolase</keyword>
<dbReference type="CDD" id="cd16025">
    <property type="entry name" value="PAS_like"/>
    <property type="match status" value="1"/>
</dbReference>
<evidence type="ECO:0000259" key="6">
    <source>
        <dbReference type="Pfam" id="PF00884"/>
    </source>
</evidence>
<dbReference type="InterPro" id="IPR000917">
    <property type="entry name" value="Sulfatase_N"/>
</dbReference>
<dbReference type="EMBL" id="CP036433">
    <property type="protein sequence ID" value="QDU96506.1"/>
    <property type="molecule type" value="Genomic_DNA"/>
</dbReference>
<dbReference type="GO" id="GO:0046872">
    <property type="term" value="F:metal ion binding"/>
    <property type="evidence" value="ECO:0007669"/>
    <property type="project" value="UniProtKB-KW"/>
</dbReference>